<evidence type="ECO:0000256" key="1">
    <source>
        <dbReference type="ARBA" id="ARBA00005322"/>
    </source>
</evidence>
<protein>
    <recommendedName>
        <fullName evidence="2">Negative regulator of flagellin synthesis</fullName>
    </recommendedName>
    <alternativeName>
        <fullName evidence="8">Anti-sigma-28 factor</fullName>
    </alternativeName>
</protein>
<keyword evidence="11" id="KW-0969">Cilium</keyword>
<evidence type="ECO:0000256" key="9">
    <source>
        <dbReference type="SAM" id="MobiDB-lite"/>
    </source>
</evidence>
<sequence length="103" mass="11042">MKIEPSNYPLAAPRNTTQRATNNSDTNGAIESVIPAGTSGTQNTEVSLTSMSALRSFSDPDIDTAKVESIKAELRQGTYKIDSGKIADGALNSVRELLQTRTR</sequence>
<dbReference type="GO" id="GO:0044781">
    <property type="term" value="P:bacterial-type flagellum organization"/>
    <property type="evidence" value="ECO:0007669"/>
    <property type="project" value="UniProtKB-KW"/>
</dbReference>
<evidence type="ECO:0000313" key="11">
    <source>
        <dbReference type="EMBL" id="MDP9647544.1"/>
    </source>
</evidence>
<name>A0AB73ICM0_9BURK</name>
<evidence type="ECO:0000256" key="4">
    <source>
        <dbReference type="ARBA" id="ARBA00022795"/>
    </source>
</evidence>
<evidence type="ECO:0000256" key="6">
    <source>
        <dbReference type="ARBA" id="ARBA00023163"/>
    </source>
</evidence>
<organism evidence="11 12">
    <name type="scientific">Paraburkholderia caledonica</name>
    <dbReference type="NCBI Taxonomy" id="134536"/>
    <lineage>
        <taxon>Bacteria</taxon>
        <taxon>Pseudomonadati</taxon>
        <taxon>Pseudomonadota</taxon>
        <taxon>Betaproteobacteria</taxon>
        <taxon>Burkholderiales</taxon>
        <taxon>Burkholderiaceae</taxon>
        <taxon>Paraburkholderia</taxon>
    </lineage>
</organism>
<feature type="region of interest" description="Disordered" evidence="9">
    <location>
        <begin position="1"/>
        <end position="43"/>
    </location>
</feature>
<keyword evidence="11" id="KW-0282">Flagellum</keyword>
<evidence type="ECO:0000256" key="8">
    <source>
        <dbReference type="ARBA" id="ARBA00030117"/>
    </source>
</evidence>
<keyword evidence="4" id="KW-1005">Bacterial flagellum biogenesis</keyword>
<dbReference type="InterPro" id="IPR031316">
    <property type="entry name" value="FlgM_C"/>
</dbReference>
<dbReference type="EMBL" id="JAURTK010000003">
    <property type="protein sequence ID" value="MDP9647544.1"/>
    <property type="molecule type" value="Genomic_DNA"/>
</dbReference>
<keyword evidence="6" id="KW-0804">Transcription</keyword>
<keyword evidence="3" id="KW-0678">Repressor</keyword>
<dbReference type="InterPro" id="IPR035890">
    <property type="entry name" value="Anti-sigma-28_factor_FlgM_sf"/>
</dbReference>
<dbReference type="AlphaFoldDB" id="A0AB73ICM0"/>
<keyword evidence="11" id="KW-0966">Cell projection</keyword>
<dbReference type="NCBIfam" id="TIGR03824">
    <property type="entry name" value="FlgM_jcvi"/>
    <property type="match status" value="1"/>
</dbReference>
<evidence type="ECO:0000256" key="2">
    <source>
        <dbReference type="ARBA" id="ARBA00017823"/>
    </source>
</evidence>
<evidence type="ECO:0000256" key="7">
    <source>
        <dbReference type="ARBA" id="ARBA00024739"/>
    </source>
</evidence>
<evidence type="ECO:0000259" key="10">
    <source>
        <dbReference type="Pfam" id="PF04316"/>
    </source>
</evidence>
<accession>A0AB73ICM0</accession>
<dbReference type="GO" id="GO:0045892">
    <property type="term" value="P:negative regulation of DNA-templated transcription"/>
    <property type="evidence" value="ECO:0007669"/>
    <property type="project" value="InterPro"/>
</dbReference>
<feature type="compositionally biased region" description="Polar residues" evidence="9">
    <location>
        <begin position="14"/>
        <end position="29"/>
    </location>
</feature>
<dbReference type="GeneID" id="97015568"/>
<gene>
    <name evidence="11" type="ORF">J2793_002990</name>
</gene>
<evidence type="ECO:0000256" key="3">
    <source>
        <dbReference type="ARBA" id="ARBA00022491"/>
    </source>
</evidence>
<proteinExistence type="inferred from homology"/>
<dbReference type="Proteomes" id="UP001229486">
    <property type="component" value="Unassembled WGS sequence"/>
</dbReference>
<reference evidence="11" key="1">
    <citation type="submission" date="2023-07" db="EMBL/GenBank/DDBJ databases">
        <title>Sorghum-associated microbial communities from plants grown in Nebraska, USA.</title>
        <authorList>
            <person name="Schachtman D."/>
        </authorList>
    </citation>
    <scope>NUCLEOTIDE SEQUENCE</scope>
    <source>
        <strain evidence="11">DS1061</strain>
    </source>
</reference>
<comment type="function">
    <text evidence="7">Responsible for the coupling of flagellin expression to flagellar assembly by preventing expression of the flagellin genes when a component of the middle class of proteins is defective. It negatively regulates flagellar genes by inhibiting the activity of FliA by directly binding to FliA.</text>
</comment>
<dbReference type="Pfam" id="PF04316">
    <property type="entry name" value="FlgM"/>
    <property type="match status" value="1"/>
</dbReference>
<dbReference type="RefSeq" id="WP_020066442.1">
    <property type="nucleotide sequence ID" value="NZ_JAURTK010000003.1"/>
</dbReference>
<dbReference type="InterPro" id="IPR007412">
    <property type="entry name" value="FlgM"/>
</dbReference>
<comment type="similarity">
    <text evidence="1">Belongs to the FlgM family.</text>
</comment>
<evidence type="ECO:0000313" key="12">
    <source>
        <dbReference type="Proteomes" id="UP001229486"/>
    </source>
</evidence>
<feature type="domain" description="Anti-sigma-28 factor FlgM C-terminal" evidence="10">
    <location>
        <begin position="51"/>
        <end position="89"/>
    </location>
</feature>
<comment type="caution">
    <text evidence="11">The sequence shown here is derived from an EMBL/GenBank/DDBJ whole genome shotgun (WGS) entry which is preliminary data.</text>
</comment>
<dbReference type="SUPFAM" id="SSF101498">
    <property type="entry name" value="Anti-sigma factor FlgM"/>
    <property type="match status" value="1"/>
</dbReference>
<evidence type="ECO:0000256" key="5">
    <source>
        <dbReference type="ARBA" id="ARBA00023015"/>
    </source>
</evidence>
<keyword evidence="5" id="KW-0805">Transcription regulation</keyword>